<dbReference type="RefSeq" id="WP_192029358.1">
    <property type="nucleotide sequence ID" value="NZ_JACYTR010000015.1"/>
</dbReference>
<organism evidence="2 3">
    <name type="scientific">Pseudomarimonas arenosa</name>
    <dbReference type="NCBI Taxonomy" id="2774145"/>
    <lineage>
        <taxon>Bacteria</taxon>
        <taxon>Pseudomonadati</taxon>
        <taxon>Pseudomonadota</taxon>
        <taxon>Gammaproteobacteria</taxon>
        <taxon>Lysobacterales</taxon>
        <taxon>Lysobacteraceae</taxon>
        <taxon>Pseudomarimonas</taxon>
    </lineage>
</organism>
<feature type="transmembrane region" description="Helical" evidence="1">
    <location>
        <begin position="20"/>
        <end position="41"/>
    </location>
</feature>
<sequence>MPRASGSTGSASHRRQSRWVRWLLGLIVVSATALAALNYLLDPARLGAWLLARAEAETGLQLRSERPAKLHLWPGIQLSIDQLRVSHPAVAQPLASVGELRIRVPLQALWQDWQVEEIRASQIELDWPAFAQSAPMAGSDEAGPPRPWVIPTFRYIELRDLRVTFQDQTLQVDSAELEPLADAVINHLRLDGRLHHADALSLPFSLRAEAELGTADGDLRLNAMTWALQDADGDVLRSSGQLRIDPALQSEFVFEIELGHWPGDWPSRSAMLGQLLGQQMGDPLPLLSEQEWNDALSQVEPERASLNYASRPAARMTLALSGPNRSLRLSAALPELQHWWREQRNAGLPPPIDIHAELRSLQLKGQQLQGLRIEAIEAEPASDPTKAKAKNKP</sequence>
<evidence type="ECO:0000256" key="1">
    <source>
        <dbReference type="SAM" id="Phobius"/>
    </source>
</evidence>
<protein>
    <recommendedName>
        <fullName evidence="4">AsmA domain-containing protein</fullName>
    </recommendedName>
</protein>
<reference evidence="2 3" key="1">
    <citation type="submission" date="2020-09" db="EMBL/GenBank/DDBJ databases">
        <title>Pseudoxanthomonas sp. CAU 1598 isolated from sand of Yaerae Beach.</title>
        <authorList>
            <person name="Kim W."/>
        </authorList>
    </citation>
    <scope>NUCLEOTIDE SEQUENCE [LARGE SCALE GENOMIC DNA]</scope>
    <source>
        <strain evidence="2 3">CAU 1598</strain>
    </source>
</reference>
<dbReference type="GO" id="GO:0005886">
    <property type="term" value="C:plasma membrane"/>
    <property type="evidence" value="ECO:0007669"/>
    <property type="project" value="TreeGrafter"/>
</dbReference>
<evidence type="ECO:0008006" key="4">
    <source>
        <dbReference type="Google" id="ProtNLM"/>
    </source>
</evidence>
<name>A0AAW3ZKF1_9GAMM</name>
<accession>A0AAW3ZKF1</accession>
<keyword evidence="1" id="KW-0812">Transmembrane</keyword>
<proteinExistence type="predicted"/>
<dbReference type="PANTHER" id="PTHR30441:SF8">
    <property type="entry name" value="DUF748 DOMAIN-CONTAINING PROTEIN"/>
    <property type="match status" value="1"/>
</dbReference>
<evidence type="ECO:0000313" key="2">
    <source>
        <dbReference type="EMBL" id="MBD8525935.1"/>
    </source>
</evidence>
<keyword evidence="1" id="KW-1133">Transmembrane helix</keyword>
<comment type="caution">
    <text evidence="2">The sequence shown here is derived from an EMBL/GenBank/DDBJ whole genome shotgun (WGS) entry which is preliminary data.</text>
</comment>
<dbReference type="Proteomes" id="UP000613768">
    <property type="component" value="Unassembled WGS sequence"/>
</dbReference>
<dbReference type="PANTHER" id="PTHR30441">
    <property type="entry name" value="DUF748 DOMAIN-CONTAINING PROTEIN"/>
    <property type="match status" value="1"/>
</dbReference>
<dbReference type="EMBL" id="JACYTR010000015">
    <property type="protein sequence ID" value="MBD8525935.1"/>
    <property type="molecule type" value="Genomic_DNA"/>
</dbReference>
<keyword evidence="1" id="KW-0472">Membrane</keyword>
<keyword evidence="3" id="KW-1185">Reference proteome</keyword>
<gene>
    <name evidence="2" type="ORF">IFO71_09280</name>
</gene>
<dbReference type="InterPro" id="IPR052894">
    <property type="entry name" value="AsmA-related"/>
</dbReference>
<dbReference type="GO" id="GO:0090313">
    <property type="term" value="P:regulation of protein targeting to membrane"/>
    <property type="evidence" value="ECO:0007669"/>
    <property type="project" value="TreeGrafter"/>
</dbReference>
<evidence type="ECO:0000313" key="3">
    <source>
        <dbReference type="Proteomes" id="UP000613768"/>
    </source>
</evidence>
<dbReference type="AlphaFoldDB" id="A0AAW3ZKF1"/>